<feature type="region of interest" description="Disordered" evidence="1">
    <location>
        <begin position="60"/>
        <end position="94"/>
    </location>
</feature>
<evidence type="ECO:0000256" key="1">
    <source>
        <dbReference type="SAM" id="MobiDB-lite"/>
    </source>
</evidence>
<evidence type="ECO:0000313" key="3">
    <source>
        <dbReference type="Proteomes" id="UP001324427"/>
    </source>
</evidence>
<accession>A0AAV9JHQ4</accession>
<name>A0AAV9JHQ4_9PEZI</name>
<dbReference type="Proteomes" id="UP001324427">
    <property type="component" value="Unassembled WGS sequence"/>
</dbReference>
<feature type="compositionally biased region" description="Basic and acidic residues" evidence="1">
    <location>
        <begin position="82"/>
        <end position="92"/>
    </location>
</feature>
<dbReference type="EMBL" id="JAVFHQ010000025">
    <property type="protein sequence ID" value="KAK4544397.1"/>
    <property type="molecule type" value="Genomic_DNA"/>
</dbReference>
<keyword evidence="3" id="KW-1185">Reference proteome</keyword>
<reference evidence="2 3" key="1">
    <citation type="submission" date="2021-11" db="EMBL/GenBank/DDBJ databases">
        <title>Black yeast isolated from Biological Soil Crust.</title>
        <authorList>
            <person name="Kurbessoian T."/>
        </authorList>
    </citation>
    <scope>NUCLEOTIDE SEQUENCE [LARGE SCALE GENOMIC DNA]</scope>
    <source>
        <strain evidence="2 3">CCFEE 5522</strain>
    </source>
</reference>
<dbReference type="AlphaFoldDB" id="A0AAV9JHQ4"/>
<comment type="caution">
    <text evidence="2">The sequence shown here is derived from an EMBL/GenBank/DDBJ whole genome shotgun (WGS) entry which is preliminary data.</text>
</comment>
<proteinExistence type="predicted"/>
<protein>
    <submittedName>
        <fullName evidence="2">Uncharacterized protein</fullName>
    </submittedName>
</protein>
<evidence type="ECO:0000313" key="2">
    <source>
        <dbReference type="EMBL" id="KAK4544397.1"/>
    </source>
</evidence>
<sequence length="165" mass="17706">MVLCPRSEPVDIQQSTCCEQCFATVFRGLLGAICQPCRMVTAERMGQELVGMLERAAVGESEGDAENIDAQADVPGDPAEPEGGKTTEDAYRDAGASCKEAEKAFERAEEACKKAEARINDAAAAYQKAESSCKTATASFEAAEATFKRAADAADMKPIYHWPDR</sequence>
<gene>
    <name evidence="2" type="ORF">LTR36_004288</name>
</gene>
<organism evidence="2 3">
    <name type="scientific">Oleoguttula mirabilis</name>
    <dbReference type="NCBI Taxonomy" id="1507867"/>
    <lineage>
        <taxon>Eukaryota</taxon>
        <taxon>Fungi</taxon>
        <taxon>Dikarya</taxon>
        <taxon>Ascomycota</taxon>
        <taxon>Pezizomycotina</taxon>
        <taxon>Dothideomycetes</taxon>
        <taxon>Dothideomycetidae</taxon>
        <taxon>Mycosphaerellales</taxon>
        <taxon>Teratosphaeriaceae</taxon>
        <taxon>Oleoguttula</taxon>
    </lineage>
</organism>